<name>A0A4D7BDM2_9HYPH</name>
<dbReference type="Proteomes" id="UP000298781">
    <property type="component" value="Chromosome"/>
</dbReference>
<dbReference type="KEGG" id="pstg:E8M01_01715"/>
<proteinExistence type="predicted"/>
<protein>
    <submittedName>
        <fullName evidence="1">Uncharacterized protein</fullName>
    </submittedName>
</protein>
<accession>A0A4D7BDM2</accession>
<dbReference type="AlphaFoldDB" id="A0A4D7BDM2"/>
<gene>
    <name evidence="1" type="ORF">E8M01_01715</name>
</gene>
<sequence length="74" mass="7811">MKAAGQSGLLGDKSGRIGGRVSTELVAQAKKQTGIETDTDLIEFALASIALDDKFAEVFRASRGKVDPDLKLGF</sequence>
<dbReference type="EMBL" id="CP039690">
    <property type="protein sequence ID" value="QCI68990.1"/>
    <property type="molecule type" value="Genomic_DNA"/>
</dbReference>
<evidence type="ECO:0000313" key="2">
    <source>
        <dbReference type="Proteomes" id="UP000298781"/>
    </source>
</evidence>
<dbReference type="OrthoDB" id="7366417at2"/>
<organism evidence="1 2">
    <name type="scientific">Phreatobacter stygius</name>
    <dbReference type="NCBI Taxonomy" id="1940610"/>
    <lineage>
        <taxon>Bacteria</taxon>
        <taxon>Pseudomonadati</taxon>
        <taxon>Pseudomonadota</taxon>
        <taxon>Alphaproteobacteria</taxon>
        <taxon>Hyphomicrobiales</taxon>
        <taxon>Phreatobacteraceae</taxon>
        <taxon>Phreatobacter</taxon>
    </lineage>
</organism>
<reference evidence="1 2" key="1">
    <citation type="submission" date="2019-04" db="EMBL/GenBank/DDBJ databases">
        <title>Phreatobacter aquaticus sp. nov.</title>
        <authorList>
            <person name="Choi A."/>
        </authorList>
    </citation>
    <scope>NUCLEOTIDE SEQUENCE [LARGE SCALE GENOMIC DNA]</scope>
    <source>
        <strain evidence="1 2">KCTC 52518</strain>
    </source>
</reference>
<keyword evidence="2" id="KW-1185">Reference proteome</keyword>
<evidence type="ECO:0000313" key="1">
    <source>
        <dbReference type="EMBL" id="QCI68990.1"/>
    </source>
</evidence>